<dbReference type="PROSITE" id="PS51881">
    <property type="entry name" value="OCT"/>
    <property type="match status" value="1"/>
</dbReference>
<reference evidence="14" key="1">
    <citation type="journal article" date="2014" name="Int. J. Syst. Evol. Microbiol.">
        <title>Complete genome of a new Firmicutes species belonging to the dominant human colonic microbiota ('Ruminococcus bicirculans') reveals two chromosomes and a selective capacity to utilize plant glucans.</title>
        <authorList>
            <consortium name="NISC Comparative Sequencing Program"/>
            <person name="Wegmann U."/>
            <person name="Louis P."/>
            <person name="Goesmann A."/>
            <person name="Henrissat B."/>
            <person name="Duncan S.H."/>
            <person name="Flint H.J."/>
        </authorList>
    </citation>
    <scope>NUCLEOTIDE SEQUENCE</scope>
    <source>
        <strain evidence="14">NBRC 108755</strain>
    </source>
</reference>
<feature type="region of interest" description="Disordered" evidence="10">
    <location>
        <begin position="485"/>
        <end position="515"/>
    </location>
</feature>
<feature type="binding site" evidence="9">
    <location>
        <begin position="166"/>
        <end position="173"/>
    </location>
    <ligand>
        <name>GTP</name>
        <dbReference type="ChEBI" id="CHEBI:37565"/>
    </ligand>
</feature>
<keyword evidence="8 9" id="KW-0342">GTP-binding</keyword>
<evidence type="ECO:0000256" key="6">
    <source>
        <dbReference type="ARBA" id="ARBA00022801"/>
    </source>
</evidence>
<feature type="region of interest" description="Disordered" evidence="10">
    <location>
        <begin position="63"/>
        <end position="82"/>
    </location>
</feature>
<keyword evidence="6 9" id="KW-0378">Hydrolase</keyword>
<evidence type="ECO:0000256" key="7">
    <source>
        <dbReference type="ARBA" id="ARBA00022842"/>
    </source>
</evidence>
<reference evidence="14" key="3">
    <citation type="submission" date="2023-02" db="EMBL/GenBank/DDBJ databases">
        <authorList>
            <person name="Sun Q."/>
            <person name="Mori K."/>
        </authorList>
    </citation>
    <scope>NUCLEOTIDE SEQUENCE</scope>
    <source>
        <strain evidence="14">NBRC 108755</strain>
    </source>
</reference>
<dbReference type="InterPro" id="IPR045086">
    <property type="entry name" value="OBG_GTPase"/>
</dbReference>
<dbReference type="PROSITE" id="PS51710">
    <property type="entry name" value="G_OBG"/>
    <property type="match status" value="1"/>
</dbReference>
<feature type="domain" description="Obg" evidence="13">
    <location>
        <begin position="2"/>
        <end position="159"/>
    </location>
</feature>
<feature type="binding site" evidence="9">
    <location>
        <begin position="212"/>
        <end position="215"/>
    </location>
    <ligand>
        <name>GTP</name>
        <dbReference type="ChEBI" id="CHEBI:37565"/>
    </ligand>
</feature>
<dbReference type="InterPro" id="IPR036726">
    <property type="entry name" value="GTP1_OBG_dom_sf"/>
</dbReference>
<dbReference type="InterPro" id="IPR027417">
    <property type="entry name" value="P-loop_NTPase"/>
</dbReference>
<keyword evidence="7 9" id="KW-0460">Magnesium</keyword>
<dbReference type="HAMAP" id="MF_01454">
    <property type="entry name" value="GTPase_Obg"/>
    <property type="match status" value="1"/>
</dbReference>
<feature type="domain" description="OBG-type G" evidence="11">
    <location>
        <begin position="160"/>
        <end position="336"/>
    </location>
</feature>
<reference evidence="16" key="2">
    <citation type="journal article" date="2019" name="Int. J. Syst. Evol. Microbiol.">
        <title>The Global Catalogue of Microorganisms (GCM) 10K type strain sequencing project: providing services to taxonomists for standard genome sequencing and annotation.</title>
        <authorList>
            <consortium name="The Broad Institute Genomics Platform"/>
            <consortium name="The Broad Institute Genome Sequencing Center for Infectious Disease"/>
            <person name="Wu L."/>
            <person name="Ma J."/>
        </authorList>
    </citation>
    <scope>NUCLEOTIDE SEQUENCE [LARGE SCALE GENOMIC DNA]</scope>
    <source>
        <strain evidence="16">NBRC 108755</strain>
    </source>
</reference>
<dbReference type="EMBL" id="BSVA01000001">
    <property type="protein sequence ID" value="GMA93139.1"/>
    <property type="molecule type" value="Genomic_DNA"/>
</dbReference>
<dbReference type="InterPro" id="IPR006169">
    <property type="entry name" value="GTP1_OBG_dom"/>
</dbReference>
<evidence type="ECO:0000256" key="5">
    <source>
        <dbReference type="ARBA" id="ARBA00022741"/>
    </source>
</evidence>
<gene>
    <name evidence="14" type="primary">obg_1</name>
    <name evidence="9" type="synonym">obg</name>
    <name evidence="15" type="synonym">obg_2</name>
    <name evidence="14" type="ORF">GCM10025869_00270</name>
    <name evidence="15" type="ORF">GCM10025869_36680</name>
</gene>
<dbReference type="InterPro" id="IPR036346">
    <property type="entry name" value="GTP-bd_prot_GTP1/OBG_C_sf"/>
</dbReference>
<feature type="compositionally biased region" description="Acidic residues" evidence="10">
    <location>
        <begin position="494"/>
        <end position="506"/>
    </location>
</feature>
<evidence type="ECO:0000259" key="12">
    <source>
        <dbReference type="PROSITE" id="PS51881"/>
    </source>
</evidence>
<evidence type="ECO:0000256" key="1">
    <source>
        <dbReference type="ARBA" id="ARBA00001946"/>
    </source>
</evidence>
<evidence type="ECO:0000259" key="13">
    <source>
        <dbReference type="PROSITE" id="PS51883"/>
    </source>
</evidence>
<proteinExistence type="inferred from homology"/>
<dbReference type="Pfam" id="PF09269">
    <property type="entry name" value="DUF1967"/>
    <property type="match status" value="1"/>
</dbReference>
<organism evidence="14 16">
    <name type="scientific">Homoserinibacter gongjuensis</name>
    <dbReference type="NCBI Taxonomy" id="1162968"/>
    <lineage>
        <taxon>Bacteria</taxon>
        <taxon>Bacillati</taxon>
        <taxon>Actinomycetota</taxon>
        <taxon>Actinomycetes</taxon>
        <taxon>Micrococcales</taxon>
        <taxon>Microbacteriaceae</taxon>
        <taxon>Homoserinibacter</taxon>
    </lineage>
</organism>
<comment type="function">
    <text evidence="9">An essential GTPase which binds GTP, GDP and possibly (p)ppGpp with moderate affinity, with high nucleotide exchange rates and a fairly low GTP hydrolysis rate. Plays a role in control of the cell cycle, stress response, ribosome biogenesis and in those bacteria that undergo differentiation, in morphogenesis control.</text>
</comment>
<evidence type="ECO:0000256" key="10">
    <source>
        <dbReference type="SAM" id="MobiDB-lite"/>
    </source>
</evidence>
<dbReference type="EMBL" id="BSVA01000001">
    <property type="protein sequence ID" value="GMA89498.1"/>
    <property type="molecule type" value="Genomic_DNA"/>
</dbReference>
<feature type="binding site" evidence="9">
    <location>
        <begin position="191"/>
        <end position="195"/>
    </location>
    <ligand>
        <name>GTP</name>
        <dbReference type="ChEBI" id="CHEBI:37565"/>
    </ligand>
</feature>
<dbReference type="InterPro" id="IPR006073">
    <property type="entry name" value="GTP-bd"/>
</dbReference>
<dbReference type="PROSITE" id="PS00905">
    <property type="entry name" value="GTP1_OBG"/>
    <property type="match status" value="1"/>
</dbReference>
<dbReference type="Gene3D" id="2.70.210.12">
    <property type="entry name" value="GTP1/OBG domain"/>
    <property type="match status" value="1"/>
</dbReference>
<dbReference type="PROSITE" id="PS51883">
    <property type="entry name" value="OBG"/>
    <property type="match status" value="1"/>
</dbReference>
<dbReference type="RefSeq" id="WP_284296776.1">
    <property type="nucleotide sequence ID" value="NZ_BSVA01000001.1"/>
</dbReference>
<dbReference type="NCBIfam" id="TIGR03595">
    <property type="entry name" value="Obg_CgtA_exten"/>
    <property type="match status" value="1"/>
</dbReference>
<comment type="similarity">
    <text evidence="2 9">Belongs to the TRAFAC class OBG-HflX-like GTPase superfamily. OBG GTPase family.</text>
</comment>
<comment type="subunit">
    <text evidence="9">Monomer.</text>
</comment>
<dbReference type="Gene3D" id="3.30.300.350">
    <property type="entry name" value="GTP-binding protein OBG, C-terminal domain"/>
    <property type="match status" value="1"/>
</dbReference>
<comment type="caution">
    <text evidence="14">The sequence shown here is derived from an EMBL/GenBank/DDBJ whole genome shotgun (WGS) entry which is preliminary data.</text>
</comment>
<dbReference type="Gene3D" id="3.40.50.300">
    <property type="entry name" value="P-loop containing nucleotide triphosphate hydrolases"/>
    <property type="match status" value="1"/>
</dbReference>
<feature type="binding site" evidence="9">
    <location>
        <begin position="288"/>
        <end position="291"/>
    </location>
    <ligand>
        <name>GTP</name>
        <dbReference type="ChEBI" id="CHEBI:37565"/>
    </ligand>
</feature>
<evidence type="ECO:0000313" key="15">
    <source>
        <dbReference type="EMBL" id="GMA93139.1"/>
    </source>
</evidence>
<comment type="subcellular location">
    <subcellularLocation>
        <location evidence="9">Cytoplasm</location>
    </subcellularLocation>
</comment>
<dbReference type="NCBIfam" id="NF008956">
    <property type="entry name" value="PRK12299.1"/>
    <property type="match status" value="1"/>
</dbReference>
<dbReference type="InterPro" id="IPR031167">
    <property type="entry name" value="G_OBG"/>
</dbReference>
<evidence type="ECO:0000256" key="2">
    <source>
        <dbReference type="ARBA" id="ARBA00007699"/>
    </source>
</evidence>
<evidence type="ECO:0000256" key="3">
    <source>
        <dbReference type="ARBA" id="ARBA00022490"/>
    </source>
</evidence>
<keyword evidence="3 9" id="KW-0963">Cytoplasm</keyword>
<dbReference type="SUPFAM" id="SSF102741">
    <property type="entry name" value="Obg GTP-binding protein C-terminal domain"/>
    <property type="match status" value="1"/>
</dbReference>
<evidence type="ECO:0000256" key="4">
    <source>
        <dbReference type="ARBA" id="ARBA00022723"/>
    </source>
</evidence>
<evidence type="ECO:0000256" key="9">
    <source>
        <dbReference type="HAMAP-Rule" id="MF_01454"/>
    </source>
</evidence>
<dbReference type="Pfam" id="PF01926">
    <property type="entry name" value="MMR_HSR1"/>
    <property type="match status" value="1"/>
</dbReference>
<dbReference type="SUPFAM" id="SSF52540">
    <property type="entry name" value="P-loop containing nucleoside triphosphate hydrolases"/>
    <property type="match status" value="1"/>
</dbReference>
<comment type="cofactor">
    <cofactor evidence="1 9">
        <name>Mg(2+)</name>
        <dbReference type="ChEBI" id="CHEBI:18420"/>
    </cofactor>
</comment>
<dbReference type="InterPro" id="IPR006074">
    <property type="entry name" value="GTP1-OBG_CS"/>
</dbReference>
<dbReference type="PANTHER" id="PTHR11702:SF31">
    <property type="entry name" value="MITOCHONDRIAL RIBOSOME-ASSOCIATED GTPASE 2"/>
    <property type="match status" value="1"/>
</dbReference>
<keyword evidence="4 9" id="KW-0479">Metal-binding</keyword>
<feature type="domain" description="OCT" evidence="12">
    <location>
        <begin position="355"/>
        <end position="435"/>
    </location>
</feature>
<dbReference type="EC" id="3.6.5.-" evidence="9"/>
<dbReference type="InterPro" id="IPR015349">
    <property type="entry name" value="OCT_dom"/>
</dbReference>
<evidence type="ECO:0000313" key="16">
    <source>
        <dbReference type="Proteomes" id="UP001157069"/>
    </source>
</evidence>
<dbReference type="NCBIfam" id="TIGR02729">
    <property type="entry name" value="Obg_CgtA"/>
    <property type="match status" value="1"/>
</dbReference>
<feature type="binding site" evidence="9">
    <location>
        <begin position="317"/>
        <end position="319"/>
    </location>
    <ligand>
        <name>GTP</name>
        <dbReference type="ChEBI" id="CHEBI:37565"/>
    </ligand>
</feature>
<dbReference type="Proteomes" id="UP001157069">
    <property type="component" value="Unassembled WGS sequence"/>
</dbReference>
<feature type="binding site" evidence="9">
    <location>
        <position position="173"/>
    </location>
    <ligand>
        <name>Mg(2+)</name>
        <dbReference type="ChEBI" id="CHEBI:18420"/>
    </ligand>
</feature>
<dbReference type="Pfam" id="PF01018">
    <property type="entry name" value="GTP1_OBG"/>
    <property type="match status" value="1"/>
</dbReference>
<name>A0ABQ6JN69_9MICO</name>
<evidence type="ECO:0000256" key="8">
    <source>
        <dbReference type="ARBA" id="ARBA00023134"/>
    </source>
</evidence>
<dbReference type="InterPro" id="IPR014100">
    <property type="entry name" value="GTP-bd_Obg/CgtA"/>
</dbReference>
<dbReference type="NCBIfam" id="NF008955">
    <property type="entry name" value="PRK12297.1"/>
    <property type="match status" value="1"/>
</dbReference>
<evidence type="ECO:0000313" key="14">
    <source>
        <dbReference type="EMBL" id="GMA89498.1"/>
    </source>
</evidence>
<dbReference type="SUPFAM" id="SSF82051">
    <property type="entry name" value="Obg GTP-binding protein N-terminal domain"/>
    <property type="match status" value="1"/>
</dbReference>
<evidence type="ECO:0000259" key="11">
    <source>
        <dbReference type="PROSITE" id="PS51710"/>
    </source>
</evidence>
<dbReference type="PRINTS" id="PR00326">
    <property type="entry name" value="GTP1OBG"/>
</dbReference>
<sequence length="515" mass="54834">MASFVDQVTLHLRAGHGGNGCVSVRREKFKPLAGPDGGNGGHGGDIVLVADPQVTTLLNYHRAPHRSSGNGGPGMGDHRSGYQGEELVLPVPVGTVVSTPDGEQLVDLVEPGMRFVAAGGGQGGLGNAALATTKRKAPGFALLGTQGFEGDVVLELKTVADVALVGYPSAGKSSLIAALSAAKPKIADYPFTTLHPNLGVVEAGETRYTIADVPGLIEGASEGKGLGLEFLRHVERCSALLHVLDCATLEPGRDPLSDLDIILTELAAYPVPEGQTPLLDRPQLVALNKVDVPDGKELADFVRPELEQRGYRVFEVSAVSHEGLRQLSFALAELVEADRKAKAETPPPARIVIRPRAVDEADFEVQVLGGTEPVYRVVGAKPERWVEQTDFTNDEAVGFLADRLAKLGVEEQLFQKGAVPGSTVEIGEMVFDWEPTLTSTAELITSPRGTDARLDENRRATRNQRREEYHARMDAKAAARAELDAEREAGLWADGEEEGAPEDGDVDVINPGEGR</sequence>
<dbReference type="NCBIfam" id="NF008954">
    <property type="entry name" value="PRK12296.1"/>
    <property type="match status" value="1"/>
</dbReference>
<keyword evidence="5 9" id="KW-0547">Nucleotide-binding</keyword>
<keyword evidence="16" id="KW-1185">Reference proteome</keyword>
<dbReference type="PANTHER" id="PTHR11702">
    <property type="entry name" value="DEVELOPMENTALLY REGULATED GTP-BINDING PROTEIN-RELATED"/>
    <property type="match status" value="1"/>
</dbReference>
<protein>
    <recommendedName>
        <fullName evidence="9">GTPase Obg</fullName>
        <ecNumber evidence="9">3.6.5.-</ecNumber>
    </recommendedName>
    <alternativeName>
        <fullName evidence="9">GTP-binding protein Obg</fullName>
    </alternativeName>
</protein>
<dbReference type="CDD" id="cd01898">
    <property type="entry name" value="Obg"/>
    <property type="match status" value="1"/>
</dbReference>
<accession>A0ABQ6JN69</accession>
<feature type="binding site" evidence="9">
    <location>
        <position position="193"/>
    </location>
    <ligand>
        <name>Mg(2+)</name>
        <dbReference type="ChEBI" id="CHEBI:18420"/>
    </ligand>
</feature>